<dbReference type="AlphaFoldDB" id="A0AAV4DTI3"/>
<proteinExistence type="predicted"/>
<sequence length="249" mass="28720">MKADVELGCNMDVYNLCTHFQHQHARHSDEKVYSICDPPHMLMLFRKFLVKRGLIKWETEHGMQTILWQYIKSLHELQNTESQYLANKLTNKHINFKNSKMKVNIATQTLSSSVATAIGCLRDYLKLPQFQGSEKTCFFICQVDKLLDICNSKNPFAKGFKAALGESKKGSGSHSSKLCKYMCCRFKKRRICLSIKDEQISVRWDSSSQHSPHLILPQICYQGKATDTCLPTNSLKIMKRYILARFVNK</sequence>
<feature type="domain" description="Transposable element P transposase-like GTP-binding insertion" evidence="1">
    <location>
        <begin position="40"/>
        <end position="162"/>
    </location>
</feature>
<protein>
    <submittedName>
        <fullName evidence="2">THAP domain containing 9</fullName>
    </submittedName>
</protein>
<keyword evidence="3" id="KW-1185">Reference proteome</keyword>
<evidence type="ECO:0000259" key="1">
    <source>
        <dbReference type="Pfam" id="PF21788"/>
    </source>
</evidence>
<evidence type="ECO:0000313" key="2">
    <source>
        <dbReference type="EMBL" id="GFO47408.1"/>
    </source>
</evidence>
<dbReference type="EMBL" id="BLXT01008305">
    <property type="protein sequence ID" value="GFO47408.1"/>
    <property type="molecule type" value="Genomic_DNA"/>
</dbReference>
<reference evidence="2 3" key="1">
    <citation type="journal article" date="2021" name="Elife">
        <title>Chloroplast acquisition without the gene transfer in kleptoplastic sea slugs, Plakobranchus ocellatus.</title>
        <authorList>
            <person name="Maeda T."/>
            <person name="Takahashi S."/>
            <person name="Yoshida T."/>
            <person name="Shimamura S."/>
            <person name="Takaki Y."/>
            <person name="Nagai Y."/>
            <person name="Toyoda A."/>
            <person name="Suzuki Y."/>
            <person name="Arimoto A."/>
            <person name="Ishii H."/>
            <person name="Satoh N."/>
            <person name="Nishiyama T."/>
            <person name="Hasebe M."/>
            <person name="Maruyama T."/>
            <person name="Minagawa J."/>
            <person name="Obokata J."/>
            <person name="Shigenobu S."/>
        </authorList>
    </citation>
    <scope>NUCLEOTIDE SEQUENCE [LARGE SCALE GENOMIC DNA]</scope>
</reference>
<name>A0AAV4DTI3_9GAST</name>
<dbReference type="InterPro" id="IPR048366">
    <property type="entry name" value="TNP-like_GBD"/>
</dbReference>
<dbReference type="Proteomes" id="UP000735302">
    <property type="component" value="Unassembled WGS sequence"/>
</dbReference>
<comment type="caution">
    <text evidence="2">The sequence shown here is derived from an EMBL/GenBank/DDBJ whole genome shotgun (WGS) entry which is preliminary data.</text>
</comment>
<gene>
    <name evidence="2" type="ORF">PoB_007391300</name>
</gene>
<accession>A0AAV4DTI3</accession>
<evidence type="ECO:0000313" key="3">
    <source>
        <dbReference type="Proteomes" id="UP000735302"/>
    </source>
</evidence>
<dbReference type="Pfam" id="PF21788">
    <property type="entry name" value="TNP-like_GBD"/>
    <property type="match status" value="1"/>
</dbReference>
<organism evidence="2 3">
    <name type="scientific">Plakobranchus ocellatus</name>
    <dbReference type="NCBI Taxonomy" id="259542"/>
    <lineage>
        <taxon>Eukaryota</taxon>
        <taxon>Metazoa</taxon>
        <taxon>Spiralia</taxon>
        <taxon>Lophotrochozoa</taxon>
        <taxon>Mollusca</taxon>
        <taxon>Gastropoda</taxon>
        <taxon>Heterobranchia</taxon>
        <taxon>Euthyneura</taxon>
        <taxon>Panpulmonata</taxon>
        <taxon>Sacoglossa</taxon>
        <taxon>Placobranchoidea</taxon>
        <taxon>Plakobranchidae</taxon>
        <taxon>Plakobranchus</taxon>
    </lineage>
</organism>